<gene>
    <name evidence="2" type="primary">X975_02444</name>
    <name evidence="2" type="ORF">TNIN_442382</name>
</gene>
<evidence type="ECO:0000313" key="2">
    <source>
        <dbReference type="EMBL" id="GFY61018.1"/>
    </source>
</evidence>
<name>A0A8X6XXS8_9ARAC</name>
<keyword evidence="1" id="KW-0812">Transmembrane</keyword>
<keyword evidence="1" id="KW-0472">Membrane</keyword>
<feature type="transmembrane region" description="Helical" evidence="1">
    <location>
        <begin position="12"/>
        <end position="32"/>
    </location>
</feature>
<accession>A0A8X6XXS8</accession>
<dbReference type="Proteomes" id="UP000886998">
    <property type="component" value="Unassembled WGS sequence"/>
</dbReference>
<proteinExistence type="predicted"/>
<protein>
    <submittedName>
        <fullName evidence="2">Uncharacterized protein</fullName>
    </submittedName>
</protein>
<reference evidence="2" key="1">
    <citation type="submission" date="2020-08" db="EMBL/GenBank/DDBJ databases">
        <title>Multicomponent nature underlies the extraordinary mechanical properties of spider dragline silk.</title>
        <authorList>
            <person name="Kono N."/>
            <person name="Nakamura H."/>
            <person name="Mori M."/>
            <person name="Yoshida Y."/>
            <person name="Ohtoshi R."/>
            <person name="Malay A.D."/>
            <person name="Moran D.A.P."/>
            <person name="Tomita M."/>
            <person name="Numata K."/>
            <person name="Arakawa K."/>
        </authorList>
    </citation>
    <scope>NUCLEOTIDE SEQUENCE</scope>
</reference>
<feature type="transmembrane region" description="Helical" evidence="1">
    <location>
        <begin position="52"/>
        <end position="72"/>
    </location>
</feature>
<evidence type="ECO:0000313" key="3">
    <source>
        <dbReference type="Proteomes" id="UP000886998"/>
    </source>
</evidence>
<dbReference type="EMBL" id="BMAV01013381">
    <property type="protein sequence ID" value="GFY61018.1"/>
    <property type="molecule type" value="Genomic_DNA"/>
</dbReference>
<evidence type="ECO:0000256" key="1">
    <source>
        <dbReference type="SAM" id="Phobius"/>
    </source>
</evidence>
<dbReference type="AlphaFoldDB" id="A0A8X6XXS8"/>
<dbReference type="OrthoDB" id="6426892at2759"/>
<organism evidence="2 3">
    <name type="scientific">Trichonephila inaurata madagascariensis</name>
    <dbReference type="NCBI Taxonomy" id="2747483"/>
    <lineage>
        <taxon>Eukaryota</taxon>
        <taxon>Metazoa</taxon>
        <taxon>Ecdysozoa</taxon>
        <taxon>Arthropoda</taxon>
        <taxon>Chelicerata</taxon>
        <taxon>Arachnida</taxon>
        <taxon>Araneae</taxon>
        <taxon>Araneomorphae</taxon>
        <taxon>Entelegynae</taxon>
        <taxon>Araneoidea</taxon>
        <taxon>Nephilidae</taxon>
        <taxon>Trichonephila</taxon>
        <taxon>Trichonephila inaurata</taxon>
    </lineage>
</organism>
<sequence length="103" mass="11360">MEGQRRCLGCKIVLAVLGVVSGASIFVSFIYYKNYNAAIWGLLTGYKIEDDGYAPAGIFALLSLKWTVMMFFEGRKYEKLLRSTGVEEAAPTSYNSVESGIVD</sequence>
<comment type="caution">
    <text evidence="2">The sequence shown here is derived from an EMBL/GenBank/DDBJ whole genome shotgun (WGS) entry which is preliminary data.</text>
</comment>
<keyword evidence="3" id="KW-1185">Reference proteome</keyword>
<keyword evidence="1" id="KW-1133">Transmembrane helix</keyword>